<dbReference type="GeneID" id="78254441"/>
<dbReference type="KEGG" id="aal:EP13_05810"/>
<dbReference type="EMBL" id="CP008849">
    <property type="protein sequence ID" value="AIF98257.1"/>
    <property type="molecule type" value="Genomic_DNA"/>
</dbReference>
<organism evidence="2 3">
    <name type="scientific">Alteromonas australica</name>
    <dbReference type="NCBI Taxonomy" id="589873"/>
    <lineage>
        <taxon>Bacteria</taxon>
        <taxon>Pseudomonadati</taxon>
        <taxon>Pseudomonadota</taxon>
        <taxon>Gammaproteobacteria</taxon>
        <taxon>Alteromonadales</taxon>
        <taxon>Alteromonadaceae</taxon>
        <taxon>Alteromonas/Salinimonas group</taxon>
        <taxon>Alteromonas</taxon>
    </lineage>
</organism>
<feature type="domain" description="Regulator of ribonuclease activity B" evidence="1">
    <location>
        <begin position="6"/>
        <end position="103"/>
    </location>
</feature>
<name>A0A075P4M3_9ALTE</name>
<dbReference type="eggNOG" id="ENOG50334A9">
    <property type="taxonomic scope" value="Bacteria"/>
</dbReference>
<dbReference type="InterPro" id="IPR009671">
    <property type="entry name" value="RraB_dom"/>
</dbReference>
<keyword evidence="3" id="KW-1185">Reference proteome</keyword>
<dbReference type="SUPFAM" id="SSF89946">
    <property type="entry name" value="Hypothetical protein VC0424"/>
    <property type="match status" value="1"/>
</dbReference>
<protein>
    <recommendedName>
        <fullName evidence="1">Regulator of ribonuclease activity B domain-containing protein</fullName>
    </recommendedName>
</protein>
<reference evidence="2 3" key="1">
    <citation type="submission" date="2014-06" db="EMBL/GenBank/DDBJ databases">
        <title>Genomes of Alteromonas australica, a world apart.</title>
        <authorList>
            <person name="Gonzaga A."/>
            <person name="Lopez-Perez M."/>
            <person name="Rodriguez-Valera F."/>
        </authorList>
    </citation>
    <scope>NUCLEOTIDE SEQUENCE [LARGE SCALE GENOMIC DNA]</scope>
    <source>
        <strain evidence="2 3">H 17</strain>
    </source>
</reference>
<proteinExistence type="predicted"/>
<dbReference type="AlphaFoldDB" id="A0A075P4M3"/>
<dbReference type="Proteomes" id="UP000056090">
    <property type="component" value="Chromosome"/>
</dbReference>
<gene>
    <name evidence="2" type="ORF">EP13_05810</name>
</gene>
<evidence type="ECO:0000313" key="2">
    <source>
        <dbReference type="EMBL" id="AIF98257.1"/>
    </source>
</evidence>
<dbReference type="InterPro" id="IPR036701">
    <property type="entry name" value="RraB-like_sf"/>
</dbReference>
<evidence type="ECO:0000313" key="3">
    <source>
        <dbReference type="Proteomes" id="UP000056090"/>
    </source>
</evidence>
<dbReference type="Pfam" id="PF06877">
    <property type="entry name" value="RraB"/>
    <property type="match status" value="1"/>
</dbReference>
<accession>A0A075P4M3</accession>
<sequence length="105" mass="11868">MNFPDDTDGDVLRSLDESGFDFSKPTTIDFNIDFVSWPPHPDAISKLKEFAGAVEIYEPDEEYSGYVLFNIHQILSYELVIDTQENVTTLMAEYGGVCESWGVFS</sequence>
<dbReference type="RefSeq" id="WP_044056450.1">
    <property type="nucleotide sequence ID" value="NZ_CBCSKJ010000014.1"/>
</dbReference>
<evidence type="ECO:0000259" key="1">
    <source>
        <dbReference type="Pfam" id="PF06877"/>
    </source>
</evidence>
<dbReference type="Gene3D" id="3.30.70.970">
    <property type="entry name" value="RraB-like"/>
    <property type="match status" value="1"/>
</dbReference>